<organism evidence="2 3">
    <name type="scientific">Desulfonatronum thiosulfatophilum</name>
    <dbReference type="NCBI Taxonomy" id="617002"/>
    <lineage>
        <taxon>Bacteria</taxon>
        <taxon>Pseudomonadati</taxon>
        <taxon>Thermodesulfobacteriota</taxon>
        <taxon>Desulfovibrionia</taxon>
        <taxon>Desulfovibrionales</taxon>
        <taxon>Desulfonatronaceae</taxon>
        <taxon>Desulfonatronum</taxon>
    </lineage>
</organism>
<gene>
    <name evidence="2" type="ORF">SAMN05660653_02006</name>
</gene>
<evidence type="ECO:0000313" key="3">
    <source>
        <dbReference type="Proteomes" id="UP000198771"/>
    </source>
</evidence>
<feature type="chain" id="PRO_5011654681" evidence="1">
    <location>
        <begin position="22"/>
        <end position="274"/>
    </location>
</feature>
<name>A0A1G6D8G5_9BACT</name>
<dbReference type="OrthoDB" id="9780723at2"/>
<dbReference type="Proteomes" id="UP000198771">
    <property type="component" value="Unassembled WGS sequence"/>
</dbReference>
<sequence>MKRRLLLAGLLTLFLSAPALAHFQMLYTPESALNQGGEMNLKLVFTHPFDADHIMDMEPVQEFYVVHQRGEEGEAQTTDLKEYLKEITFRGLGDAAGKAFEANLPARVVRSMGDYVFVVVPAPYYEKADEGYIQQFTKMIVNVGGMPGNWHEPLGLPAEIVPLNKPYANWTGGVFTGVVMSNGDPVPNVEVDIEYLNVEVDMAANAFVGEPRIEAPHPAFETMTVLANDKGEFTIGLPKAGWWGIAVPDVVELDHNGQELVQEAVLWIQVTDLP</sequence>
<proteinExistence type="predicted"/>
<protein>
    <submittedName>
        <fullName evidence="2">Cobalt/nickel transport protein</fullName>
    </submittedName>
</protein>
<dbReference type="RefSeq" id="WP_092120905.1">
    <property type="nucleotide sequence ID" value="NZ_FMXO01000010.1"/>
</dbReference>
<reference evidence="2 3" key="1">
    <citation type="submission" date="2016-10" db="EMBL/GenBank/DDBJ databases">
        <authorList>
            <person name="de Groot N.N."/>
        </authorList>
    </citation>
    <scope>NUCLEOTIDE SEQUENCE [LARGE SCALE GENOMIC DNA]</scope>
    <source>
        <strain evidence="2 3">ASO4-2</strain>
    </source>
</reference>
<accession>A0A1G6D8G5</accession>
<dbReference type="AlphaFoldDB" id="A0A1G6D8G5"/>
<dbReference type="STRING" id="617002.SAMN05660653_02006"/>
<keyword evidence="3" id="KW-1185">Reference proteome</keyword>
<dbReference type="InterPro" id="IPR019613">
    <property type="entry name" value="DUF4198"/>
</dbReference>
<feature type="signal peptide" evidence="1">
    <location>
        <begin position="1"/>
        <end position="21"/>
    </location>
</feature>
<keyword evidence="1" id="KW-0732">Signal</keyword>
<evidence type="ECO:0000313" key="2">
    <source>
        <dbReference type="EMBL" id="SDB41456.1"/>
    </source>
</evidence>
<dbReference type="EMBL" id="FMXO01000010">
    <property type="protein sequence ID" value="SDB41456.1"/>
    <property type="molecule type" value="Genomic_DNA"/>
</dbReference>
<evidence type="ECO:0000256" key="1">
    <source>
        <dbReference type="SAM" id="SignalP"/>
    </source>
</evidence>
<dbReference type="Pfam" id="PF10670">
    <property type="entry name" value="DUF4198"/>
    <property type="match status" value="1"/>
</dbReference>